<organism evidence="1">
    <name type="scientific">viral metagenome</name>
    <dbReference type="NCBI Taxonomy" id="1070528"/>
    <lineage>
        <taxon>unclassified sequences</taxon>
        <taxon>metagenomes</taxon>
        <taxon>organismal metagenomes</taxon>
    </lineage>
</organism>
<name>A0A6M3L2H0_9ZZZZ</name>
<sequence>MEVIVRNKEFSNEQEIIDVNSNEVIQISNLISKQILNAYMSNPFTSDDNFVVLVLSD</sequence>
<dbReference type="AlphaFoldDB" id="A0A6M3L2H0"/>
<evidence type="ECO:0000313" key="1">
    <source>
        <dbReference type="EMBL" id="QJA88803.1"/>
    </source>
</evidence>
<proteinExistence type="predicted"/>
<dbReference type="EMBL" id="MT142805">
    <property type="protein sequence ID" value="QJA88803.1"/>
    <property type="molecule type" value="Genomic_DNA"/>
</dbReference>
<protein>
    <submittedName>
        <fullName evidence="1">Uncharacterized protein</fullName>
    </submittedName>
</protein>
<gene>
    <name evidence="1" type="ORF">MM415B02682_0001</name>
</gene>
<reference evidence="1" key="1">
    <citation type="submission" date="2020-03" db="EMBL/GenBank/DDBJ databases">
        <title>The deep terrestrial virosphere.</title>
        <authorList>
            <person name="Holmfeldt K."/>
            <person name="Nilsson E."/>
            <person name="Simone D."/>
            <person name="Lopez-Fernandez M."/>
            <person name="Wu X."/>
            <person name="de Brujin I."/>
            <person name="Lundin D."/>
            <person name="Andersson A."/>
            <person name="Bertilsson S."/>
            <person name="Dopson M."/>
        </authorList>
    </citation>
    <scope>NUCLEOTIDE SEQUENCE</scope>
    <source>
        <strain evidence="1">MM415B02682</strain>
    </source>
</reference>
<accession>A0A6M3L2H0</accession>